<accession>A0ABS5LZZ2</accession>
<reference evidence="1 2" key="1">
    <citation type="submission" date="2020-03" db="EMBL/GenBank/DDBJ databases">
        <title>The role of nitrogen metabolism on polyethylene biodegradation.</title>
        <authorList>
            <person name="Peixoto J."/>
            <person name="Vizzotto C.S."/>
            <person name="Ramos A."/>
            <person name="Alves G."/>
            <person name="Steindorff A."/>
            <person name="Kruger R."/>
        </authorList>
    </citation>
    <scope>NUCLEOTIDE SEQUENCE [LARGE SCALE GENOMIC DNA]</scope>
    <source>
        <strain evidence="1 2">PE63</strain>
    </source>
</reference>
<dbReference type="Proteomes" id="UP001647436">
    <property type="component" value="Unassembled WGS sequence"/>
</dbReference>
<name>A0ABS5LZZ2_9BURK</name>
<sequence>MLIQCDDFFKIVTNELFLKLRSIEFLYILSFTRNYRSDNVIRLTDILSLCDFSDIIHAQPSRVNYTF</sequence>
<comment type="caution">
    <text evidence="1">The sequence shown here is derived from an EMBL/GenBank/DDBJ whole genome shotgun (WGS) entry which is preliminary data.</text>
</comment>
<evidence type="ECO:0000313" key="1">
    <source>
        <dbReference type="EMBL" id="MBS3022095.1"/>
    </source>
</evidence>
<proteinExistence type="predicted"/>
<dbReference type="EMBL" id="JAANES010000008">
    <property type="protein sequence ID" value="MBS3022095.1"/>
    <property type="molecule type" value="Genomic_DNA"/>
</dbReference>
<protein>
    <submittedName>
        <fullName evidence="1">Uncharacterized protein</fullName>
    </submittedName>
</protein>
<gene>
    <name evidence="1" type="ORF">DJFAAGMI_04876</name>
</gene>
<evidence type="ECO:0000313" key="2">
    <source>
        <dbReference type="Proteomes" id="UP001647436"/>
    </source>
</evidence>
<organism evidence="1 2">
    <name type="scientific">Comamonas brasiliensis</name>
    <dbReference type="NCBI Taxonomy" id="1812482"/>
    <lineage>
        <taxon>Bacteria</taxon>
        <taxon>Pseudomonadati</taxon>
        <taxon>Pseudomonadota</taxon>
        <taxon>Betaproteobacteria</taxon>
        <taxon>Burkholderiales</taxon>
        <taxon>Comamonadaceae</taxon>
        <taxon>Comamonas</taxon>
    </lineage>
</organism>
<keyword evidence="2" id="KW-1185">Reference proteome</keyword>